<evidence type="ECO:0000313" key="9">
    <source>
        <dbReference type="EMBL" id="GIX62805.1"/>
    </source>
</evidence>
<protein>
    <recommendedName>
        <fullName evidence="1">Trimethylguanosine synthase</fullName>
    </recommendedName>
    <alternativeName>
        <fullName evidence="7">Cap-specific guanine-N(2) methyltransferase</fullName>
    </alternativeName>
</protein>
<dbReference type="Proteomes" id="UP001497744">
    <property type="component" value="Unassembled WGS sequence"/>
</dbReference>
<comment type="catalytic activity">
    <reaction evidence="4">
        <text>a 5'-end (N(7)-methyl 5'-triphosphoguanosine)-ribonucleoside in snoRNA + S-adenosyl-L-methionine = a 5'-end (N(2),N(7)-dimethyl 5'-triphosphoguanosine)-ribonucleoside in snoRNA + S-adenosyl-L-homocysteine + H(+)</text>
        <dbReference type="Rhea" id="RHEA:78475"/>
        <dbReference type="Rhea" id="RHEA-COMP:19086"/>
        <dbReference type="Rhea" id="RHEA-COMP:19088"/>
        <dbReference type="ChEBI" id="CHEBI:15378"/>
        <dbReference type="ChEBI" id="CHEBI:57856"/>
        <dbReference type="ChEBI" id="CHEBI:59789"/>
        <dbReference type="ChEBI" id="CHEBI:156461"/>
        <dbReference type="ChEBI" id="CHEBI:172880"/>
    </reaction>
    <physiologicalReaction direction="left-to-right" evidence="4">
        <dbReference type="Rhea" id="RHEA:78476"/>
    </physiologicalReaction>
</comment>
<evidence type="ECO:0000256" key="2">
    <source>
        <dbReference type="ARBA" id="ARBA00025783"/>
    </source>
</evidence>
<evidence type="ECO:0000256" key="6">
    <source>
        <dbReference type="ARBA" id="ARBA00049075"/>
    </source>
</evidence>
<dbReference type="SUPFAM" id="SSF53335">
    <property type="entry name" value="S-adenosyl-L-methionine-dependent methyltransferases"/>
    <property type="match status" value="1"/>
</dbReference>
<evidence type="ECO:0000256" key="7">
    <source>
        <dbReference type="ARBA" id="ARBA00049790"/>
    </source>
</evidence>
<comment type="catalytic activity">
    <reaction evidence="6">
        <text>a 5'-end (N(7)-methyl 5'-triphosphoguanosine)-ribonucleoside in snRNA + S-adenosyl-L-methionine = a 5'-end (N(2),N(7)-dimethyl 5'-triphosphoguanosine)-ribonucleoside in snRNA + S-adenosyl-L-homocysteine + H(+)</text>
        <dbReference type="Rhea" id="RHEA:78471"/>
        <dbReference type="Rhea" id="RHEA-COMP:19085"/>
        <dbReference type="Rhea" id="RHEA-COMP:19087"/>
        <dbReference type="ChEBI" id="CHEBI:15378"/>
        <dbReference type="ChEBI" id="CHEBI:57856"/>
        <dbReference type="ChEBI" id="CHEBI:59789"/>
        <dbReference type="ChEBI" id="CHEBI:156461"/>
        <dbReference type="ChEBI" id="CHEBI:172880"/>
    </reaction>
    <physiologicalReaction direction="left-to-right" evidence="6">
        <dbReference type="Rhea" id="RHEA:78472"/>
    </physiologicalReaction>
</comment>
<feature type="compositionally biased region" description="Basic residues" evidence="8">
    <location>
        <begin position="457"/>
        <end position="466"/>
    </location>
</feature>
<feature type="region of interest" description="Disordered" evidence="8">
    <location>
        <begin position="1"/>
        <end position="20"/>
    </location>
</feature>
<comment type="similarity">
    <text evidence="2">Belongs to the methyltransferase superfamily. Trimethylguanosine synthase family.</text>
</comment>
<organism evidence="9 10">
    <name type="scientific">Babesia caballi</name>
    <dbReference type="NCBI Taxonomy" id="5871"/>
    <lineage>
        <taxon>Eukaryota</taxon>
        <taxon>Sar</taxon>
        <taxon>Alveolata</taxon>
        <taxon>Apicomplexa</taxon>
        <taxon>Aconoidasida</taxon>
        <taxon>Piroplasmida</taxon>
        <taxon>Babesiidae</taxon>
        <taxon>Babesia</taxon>
    </lineage>
</organism>
<comment type="catalytic activity">
    <reaction evidence="5">
        <text>a 5'-end (N(2),N(7)-dimethyl 5'-triphosphoguanosine)-ribonucleoside in snRNA + S-adenosyl-L-methionine = a 5'-end (N(2),N(2),N(7)-trimethyl 5'-triphosphoguanosine)-ribonucleoside in snRNA + S-adenosyl-L-homocysteine + H(+)</text>
        <dbReference type="Rhea" id="RHEA:78479"/>
        <dbReference type="Rhea" id="RHEA-COMP:19087"/>
        <dbReference type="Rhea" id="RHEA-COMP:19089"/>
        <dbReference type="ChEBI" id="CHEBI:15378"/>
        <dbReference type="ChEBI" id="CHEBI:57856"/>
        <dbReference type="ChEBI" id="CHEBI:59789"/>
        <dbReference type="ChEBI" id="CHEBI:167623"/>
        <dbReference type="ChEBI" id="CHEBI:172880"/>
    </reaction>
    <physiologicalReaction direction="left-to-right" evidence="5">
        <dbReference type="Rhea" id="RHEA:78480"/>
    </physiologicalReaction>
</comment>
<dbReference type="PANTHER" id="PTHR14741">
    <property type="entry name" value="S-ADENOSYLMETHIONINE-DEPENDENT METHYLTRANSFERASE RELATED"/>
    <property type="match status" value="1"/>
</dbReference>
<dbReference type="RefSeq" id="XP_067714874.1">
    <property type="nucleotide sequence ID" value="XM_067858773.1"/>
</dbReference>
<evidence type="ECO:0000313" key="10">
    <source>
        <dbReference type="Proteomes" id="UP001497744"/>
    </source>
</evidence>
<name>A0AAV4LT89_BABCB</name>
<reference evidence="9 10" key="1">
    <citation type="submission" date="2021-06" db="EMBL/GenBank/DDBJ databases">
        <title>Genome sequence of Babesia caballi.</title>
        <authorList>
            <person name="Yamagishi J."/>
            <person name="Kidaka T."/>
            <person name="Ochi A."/>
        </authorList>
    </citation>
    <scope>NUCLEOTIDE SEQUENCE [LARGE SCALE GENOMIC DNA]</scope>
    <source>
        <strain evidence="9">USDA-D6B2</strain>
    </source>
</reference>
<gene>
    <name evidence="9" type="ORF">BcabD6B2_22400</name>
</gene>
<feature type="compositionally biased region" description="Polar residues" evidence="8">
    <location>
        <begin position="1"/>
        <end position="12"/>
    </location>
</feature>
<dbReference type="GO" id="GO:0071164">
    <property type="term" value="F:RNA cap trimethylguanosine synthase activity"/>
    <property type="evidence" value="ECO:0007669"/>
    <property type="project" value="TreeGrafter"/>
</dbReference>
<feature type="compositionally biased region" description="Polar residues" evidence="8">
    <location>
        <begin position="439"/>
        <end position="453"/>
    </location>
</feature>
<dbReference type="InterPro" id="IPR029063">
    <property type="entry name" value="SAM-dependent_MTases_sf"/>
</dbReference>
<dbReference type="CDD" id="cd02440">
    <property type="entry name" value="AdoMet_MTases"/>
    <property type="match status" value="1"/>
</dbReference>
<feature type="compositionally biased region" description="Basic residues" evidence="8">
    <location>
        <begin position="386"/>
        <end position="403"/>
    </location>
</feature>
<dbReference type="Gene3D" id="3.40.50.150">
    <property type="entry name" value="Vaccinia Virus protein VP39"/>
    <property type="match status" value="1"/>
</dbReference>
<evidence type="ECO:0000256" key="4">
    <source>
        <dbReference type="ARBA" id="ARBA00048740"/>
    </source>
</evidence>
<evidence type="ECO:0000256" key="3">
    <source>
        <dbReference type="ARBA" id="ARBA00047418"/>
    </source>
</evidence>
<dbReference type="InterPro" id="IPR019012">
    <property type="entry name" value="RNA_cap_Gua-N2-MeTrfase"/>
</dbReference>
<evidence type="ECO:0000256" key="5">
    <source>
        <dbReference type="ARBA" id="ARBA00048763"/>
    </source>
</evidence>
<evidence type="ECO:0000256" key="1">
    <source>
        <dbReference type="ARBA" id="ARBA00018517"/>
    </source>
</evidence>
<dbReference type="GeneID" id="94194286"/>
<feature type="compositionally biased region" description="Pro residues" evidence="8">
    <location>
        <begin position="405"/>
        <end position="414"/>
    </location>
</feature>
<keyword evidence="10" id="KW-1185">Reference proteome</keyword>
<dbReference type="PANTHER" id="PTHR14741:SF32">
    <property type="entry name" value="TRIMETHYLGUANOSINE SYNTHASE"/>
    <property type="match status" value="1"/>
</dbReference>
<evidence type="ECO:0000256" key="8">
    <source>
        <dbReference type="SAM" id="MobiDB-lite"/>
    </source>
</evidence>
<accession>A0AAV4LT89</accession>
<sequence length="1457" mass="160486">MVEAVSTSSSRGGQVPPPRGNFDVRVDALAPGVLYLASGADQDGVVSSAFLHVRDKHLSYDLPALKGAQAPSNPDTWRELCKSSIFWLQSDALQLDDEAHVDASWAAESIEVARELRALAGAEVPGGNPADCDAARVNGPYPPSANFRVLDLAAGVGGNLVYFGLDSYLAVGVELNPARVAICRNNVAAYGLSNTHVVEGDLFEFAEQFAEDPSAKVAELGLQSHFPDPPMFDCVHISPPWGGKLYSGASDDGLFMLQRTFDVGRAMLSMAKIAHMVSLYLPRSQSVHEIVSLAALGGFPLVLIAAYHTTKKVRCIHAHFVRRVECFAHLQLHNMEVCHNSVLFVLLLAAFRPLQAQAPRPQPARPVHLVHAAHGGTPVGPPHGLRASRRHAAAGREVARRRSQAPPPAAAPPAPRRRRPRQPGPGDPARRRGALSAPAGQQASVYAQKQQAEPHQRVHARPHAVRARAGQHAPLPRAGRRRGALRLARVLPREDQQLRRRRHAVVRLGADDRGEERALQKRHRVLRPDVDALRRRPRRRDAEDRVEVARVGDVRRVAPALVHELPPVHQRVLDLLPRLAARLPRQQRRELAVLQPEAVVHAAAVRLEAAQLPVEVHRLQVAAEVEGVMHEARVRHPAAARDVVPQRLREVVLQVHAQVHGGQRARQRLQRAEEPRQLLRLDRLVAVRGLPEVGSRPGVRRPGSAGAVQVGHLHDGVADPPRVNHRVEQLRLAAAQLQPHVEGDGLRGGQVARGNVLQRHRQRRLRAEERRVVEARDEAQVRLGQVQGASQHDLPAQRALELVLHLALQPQLREHERLLQVGLGAQHDAGRAPDVGLGRVAALPHAAVVQVRLALQVRPSEERHRVLAQRPHELGGEPPVAPRLPVAEPERRVARDAHVQHVAALEAELVLRLVVVHQRLGQVLDHAEQVAHHGAAAALREPVGDGNQTLATRRATTVNRLASARPFAGTTRRLPPLGVRIALQTRHHTLQLASVQLVVLGQRREELVPRCPLLAQLERRRADVEGLEHRVRVAVAQLQREARREAREAAHLRVVQLRQLLGQGAHAVEALHDDGVDEVLQAVGLHVQAKVEVDGSLRQHRVGAFAAEREVARLRVRALHKQGGGARQLLHAQRLNVEHGARVVVRERAQRLRQAELEAMLVLQQVVAQIVRQRHLFNVVGVTHEILRAGQHLSRDVAVLAADLLEGGLVAGALLVPAVQALLGGVAERRRAARDPTLQRLLELVKLRQRLLVGRHRLRVRRGVPIQRIAQRLHHAVPLGHDALQQTHHFLQDGIKRAQPPQLVVGGVDNEHQHLAQRIAKRRQEHSVVVGEVVIQCRHRCPGVTEIPVAVRVSAGDGNVCFIRATLHQELRRAQLPQDDHSRVCGTGRFHAQRLPRSQCLSIFVKPTFVKGTRQPDVLQFWTCSAAALRPRAFHASVASVDQRSVLFERAFASKAA</sequence>
<comment type="catalytic activity">
    <reaction evidence="3">
        <text>a 5'-end (N(2),N(7)-dimethyl 5'-triphosphoguanosine)-ribonucleoside in snoRNA + S-adenosyl-L-methionine = a 5'-end (N(2),N(2),N(7)-trimethyl 5'-triphosphoguanosine)-ribonucleoside in snoRNA + S-adenosyl-L-homocysteine + H(+)</text>
        <dbReference type="Rhea" id="RHEA:78507"/>
        <dbReference type="Rhea" id="RHEA-COMP:19088"/>
        <dbReference type="Rhea" id="RHEA-COMP:19090"/>
        <dbReference type="ChEBI" id="CHEBI:15378"/>
        <dbReference type="ChEBI" id="CHEBI:57856"/>
        <dbReference type="ChEBI" id="CHEBI:59789"/>
        <dbReference type="ChEBI" id="CHEBI:167623"/>
        <dbReference type="ChEBI" id="CHEBI:172880"/>
    </reaction>
    <physiologicalReaction direction="left-to-right" evidence="3">
        <dbReference type="Rhea" id="RHEA:78508"/>
    </physiologicalReaction>
</comment>
<comment type="caution">
    <text evidence="9">The sequence shown here is derived from an EMBL/GenBank/DDBJ whole genome shotgun (WGS) entry which is preliminary data.</text>
</comment>
<dbReference type="GO" id="GO:0005634">
    <property type="term" value="C:nucleus"/>
    <property type="evidence" value="ECO:0007669"/>
    <property type="project" value="TreeGrafter"/>
</dbReference>
<dbReference type="EMBL" id="BPLF01000002">
    <property type="protein sequence ID" value="GIX62805.1"/>
    <property type="molecule type" value="Genomic_DNA"/>
</dbReference>
<proteinExistence type="inferred from homology"/>
<feature type="region of interest" description="Disordered" evidence="8">
    <location>
        <begin position="372"/>
        <end position="483"/>
    </location>
</feature>
<dbReference type="Pfam" id="PF09445">
    <property type="entry name" value="Methyltransf_15"/>
    <property type="match status" value="1"/>
</dbReference>